<dbReference type="GO" id="GO:0016020">
    <property type="term" value="C:membrane"/>
    <property type="evidence" value="ECO:0007669"/>
    <property type="project" value="UniProtKB-SubCell"/>
</dbReference>
<evidence type="ECO:0000313" key="18">
    <source>
        <dbReference type="Proteomes" id="UP000249390"/>
    </source>
</evidence>
<dbReference type="Pfam" id="PF03188">
    <property type="entry name" value="Cytochrom_B561"/>
    <property type="match status" value="1"/>
</dbReference>
<dbReference type="PROSITE" id="PS50836">
    <property type="entry name" value="DOMON"/>
    <property type="match status" value="1"/>
</dbReference>
<evidence type="ECO:0000259" key="15">
    <source>
        <dbReference type="PROSITE" id="PS50836"/>
    </source>
</evidence>
<dbReference type="PIRSF" id="PIRSF037471">
    <property type="entry name" value="UCP037471"/>
    <property type="match status" value="1"/>
</dbReference>
<dbReference type="Pfam" id="PF04526">
    <property type="entry name" value="DUF568"/>
    <property type="match status" value="1"/>
</dbReference>
<dbReference type="InterPro" id="IPR045265">
    <property type="entry name" value="AIR12_DOMON"/>
</dbReference>
<organism evidence="17 18">
    <name type="scientific">Cuscuta australis</name>
    <dbReference type="NCBI Taxonomy" id="267555"/>
    <lineage>
        <taxon>Eukaryota</taxon>
        <taxon>Viridiplantae</taxon>
        <taxon>Streptophyta</taxon>
        <taxon>Embryophyta</taxon>
        <taxon>Tracheophyta</taxon>
        <taxon>Spermatophyta</taxon>
        <taxon>Magnoliopsida</taxon>
        <taxon>eudicotyledons</taxon>
        <taxon>Gunneridae</taxon>
        <taxon>Pentapetalae</taxon>
        <taxon>asterids</taxon>
        <taxon>lamiids</taxon>
        <taxon>Solanales</taxon>
        <taxon>Convolvulaceae</taxon>
        <taxon>Cuscuteae</taxon>
        <taxon>Cuscuta</taxon>
        <taxon>Cuscuta subgen. Grammica</taxon>
        <taxon>Cuscuta sect. Cleistogrammica</taxon>
    </lineage>
</organism>
<reference evidence="17 18" key="1">
    <citation type="submission" date="2018-06" db="EMBL/GenBank/DDBJ databases">
        <title>The Genome of Cuscuta australis (Dodder) Provides Insight into the Evolution of Plant Parasitism.</title>
        <authorList>
            <person name="Liu H."/>
        </authorList>
    </citation>
    <scope>NUCLEOTIDE SEQUENCE [LARGE SCALE GENOMIC DNA]</scope>
    <source>
        <strain evidence="18">cv. Yunnan</strain>
        <tissue evidence="17">Vines</tissue>
    </source>
</reference>
<feature type="transmembrane region" description="Helical" evidence="13">
    <location>
        <begin position="240"/>
        <end position="259"/>
    </location>
</feature>
<feature type="transmembrane region" description="Helical" evidence="13">
    <location>
        <begin position="310"/>
        <end position="331"/>
    </location>
</feature>
<feature type="binding site" description="axial binding residue" evidence="11">
    <location>
        <position position="210"/>
    </location>
    <ligand>
        <name>heme b</name>
        <dbReference type="ChEBI" id="CHEBI:60344"/>
        <label>1</label>
    </ligand>
    <ligandPart>
        <name>Fe</name>
        <dbReference type="ChEBI" id="CHEBI:18248"/>
    </ligandPart>
</feature>
<keyword evidence="11" id="KW-0408">Iron</keyword>
<dbReference type="PANTHER" id="PTHR23130:SF223">
    <property type="entry name" value="CYTOCHROME B561 AND DOMON DOMAIN-CONTAINING PROTEIN"/>
    <property type="match status" value="1"/>
</dbReference>
<keyword evidence="3 13" id="KW-0812">Transmembrane</keyword>
<feature type="transmembrane region" description="Helical" evidence="13">
    <location>
        <begin position="343"/>
        <end position="361"/>
    </location>
</feature>
<gene>
    <name evidence="17" type="ORF">DM860_009048</name>
</gene>
<dbReference type="Gene3D" id="1.20.120.1770">
    <property type="match status" value="1"/>
</dbReference>
<evidence type="ECO:0000256" key="4">
    <source>
        <dbReference type="ARBA" id="ARBA00022723"/>
    </source>
</evidence>
<evidence type="ECO:0000256" key="3">
    <source>
        <dbReference type="ARBA" id="ARBA00022692"/>
    </source>
</evidence>
<feature type="signal peptide" evidence="14">
    <location>
        <begin position="1"/>
        <end position="25"/>
    </location>
</feature>
<name>A0A328D8S5_9ASTE</name>
<comment type="subcellular location">
    <subcellularLocation>
        <location evidence="1">Membrane</location>
        <topology evidence="1">Multi-pass membrane protein</topology>
    </subcellularLocation>
</comment>
<dbReference type="InterPro" id="IPR006593">
    <property type="entry name" value="Cyt_b561/ferric_Rdtase_TM"/>
</dbReference>
<keyword evidence="5 14" id="KW-0732">Signal</keyword>
<accession>A0A328D8S5</accession>
<evidence type="ECO:0000256" key="8">
    <source>
        <dbReference type="ARBA" id="ARBA00023136"/>
    </source>
</evidence>
<protein>
    <recommendedName>
        <fullName evidence="10">Cytochrome b561 and DOMON domain-containing protein</fullName>
    </recommendedName>
</protein>
<dbReference type="CDD" id="cd08760">
    <property type="entry name" value="Cyt_b561_FRRS1_like"/>
    <property type="match status" value="1"/>
</dbReference>
<dbReference type="EMBL" id="NQVE01000183">
    <property type="protein sequence ID" value="RAL41866.1"/>
    <property type="molecule type" value="Genomic_DNA"/>
</dbReference>
<dbReference type="PANTHER" id="PTHR23130">
    <property type="entry name" value="CYTOCHROME B561 AND DOMON DOMAIN-CONTAINING PROTEIN"/>
    <property type="match status" value="1"/>
</dbReference>
<dbReference type="Proteomes" id="UP000249390">
    <property type="component" value="Unassembled WGS sequence"/>
</dbReference>
<keyword evidence="4 11" id="KW-0479">Metal-binding</keyword>
<dbReference type="SMART" id="SM00665">
    <property type="entry name" value="B561"/>
    <property type="match status" value="1"/>
</dbReference>
<comment type="function">
    <text evidence="9">May act as a catecholamine-responsive trans-membrane electron transporter.</text>
</comment>
<dbReference type="GO" id="GO:0046872">
    <property type="term" value="F:metal ion binding"/>
    <property type="evidence" value="ECO:0007669"/>
    <property type="project" value="UniProtKB-KW"/>
</dbReference>
<evidence type="ECO:0000256" key="13">
    <source>
        <dbReference type="SAM" id="Phobius"/>
    </source>
</evidence>
<evidence type="ECO:0000256" key="9">
    <source>
        <dbReference type="ARBA" id="ARBA00053871"/>
    </source>
</evidence>
<keyword evidence="2 10" id="KW-0813">Transport</keyword>
<evidence type="ECO:0000256" key="11">
    <source>
        <dbReference type="PIRSR" id="PIRSR037471-1"/>
    </source>
</evidence>
<keyword evidence="6 10" id="KW-0249">Electron transport</keyword>
<dbReference type="PROSITE" id="PS50939">
    <property type="entry name" value="CYTOCHROME_B561"/>
    <property type="match status" value="1"/>
</dbReference>
<keyword evidence="8 10" id="KW-0472">Membrane</keyword>
<feature type="chain" id="PRO_5016433836" description="Cytochrome b561 and DOMON domain-containing protein" evidence="14">
    <location>
        <begin position="26"/>
        <end position="391"/>
    </location>
</feature>
<evidence type="ECO:0000256" key="5">
    <source>
        <dbReference type="ARBA" id="ARBA00022729"/>
    </source>
</evidence>
<evidence type="ECO:0000256" key="10">
    <source>
        <dbReference type="PIRNR" id="PIRNR037471"/>
    </source>
</evidence>
<comment type="caution">
    <text evidence="17">The sequence shown here is derived from an EMBL/GenBank/DDBJ whole genome shotgun (WGS) entry which is preliminary data.</text>
</comment>
<evidence type="ECO:0000259" key="16">
    <source>
        <dbReference type="PROSITE" id="PS50939"/>
    </source>
</evidence>
<dbReference type="CDD" id="cd09629">
    <property type="entry name" value="DOMON_CIL1_like"/>
    <property type="match status" value="1"/>
</dbReference>
<keyword evidence="18" id="KW-1185">Reference proteome</keyword>
<comment type="cofactor">
    <cofactor evidence="10">
        <name>heme b</name>
        <dbReference type="ChEBI" id="CHEBI:60344"/>
    </cofactor>
    <text evidence="10">Binds 2 heme b groups non-covalently.</text>
</comment>
<feature type="binding site" description="axial binding residue" evidence="11">
    <location>
        <position position="276"/>
    </location>
    <ligand>
        <name>heme b</name>
        <dbReference type="ChEBI" id="CHEBI:60344"/>
        <label>1</label>
    </ligand>
    <ligandPart>
        <name>Fe</name>
        <dbReference type="ChEBI" id="CHEBI:18248"/>
    </ligandPart>
</feature>
<sequence>MGKRCGMMVLFLIALALSGASSSYAQNCSDHVFSNGARFAGCIRLPVLDSFLHWTYHPSNHTADIAYRHGSVTASTWVAWALNLGGSGMVGAQCLVAVPSSNGSVRAYTTAISGYSTQLQQGSLSFRVRNLSAVFAKGETTIFATLFLPANRTRFNTVWQDGPISGGIPSIHSRTGDNVKSTGSVDFATGQSAGGDGGGTTSVMRRRNVHGVLNAVSWGVLMPMGALIARHMKFADPAWFYLHVACQLTGYGVGVAGWGTGMKLGSDSKGITHTTHRNIGITLFTLGTLQVLALLIRPNPEHKYRVYWSWYHRGVGYAVIALGVANVYKGFNALGGQKNWKRAYTVVIIALAALAVLLEIIKQIMDHKEKKKNKARQETGAAASNGGHYAA</sequence>
<dbReference type="FunFam" id="1.20.120.1770:FF:000007">
    <property type="entry name" value="Cytochrome b561 and DOMON domain-containing protein"/>
    <property type="match status" value="1"/>
</dbReference>
<evidence type="ECO:0000256" key="1">
    <source>
        <dbReference type="ARBA" id="ARBA00004141"/>
    </source>
</evidence>
<evidence type="ECO:0000313" key="17">
    <source>
        <dbReference type="EMBL" id="RAL41866.1"/>
    </source>
</evidence>
<feature type="domain" description="DOMON" evidence="15">
    <location>
        <begin position="48"/>
        <end position="162"/>
    </location>
</feature>
<feature type="region of interest" description="Disordered" evidence="12">
    <location>
        <begin position="371"/>
        <end position="391"/>
    </location>
</feature>
<evidence type="ECO:0000256" key="7">
    <source>
        <dbReference type="ARBA" id="ARBA00022989"/>
    </source>
</evidence>
<keyword evidence="7 13" id="KW-1133">Transmembrane helix</keyword>
<proteinExistence type="predicted"/>
<feature type="domain" description="Cytochrome b561" evidence="16">
    <location>
        <begin position="168"/>
        <end position="367"/>
    </location>
</feature>
<feature type="binding site" description="axial binding residue" evidence="11">
    <location>
        <position position="243"/>
    </location>
    <ligand>
        <name>heme b</name>
        <dbReference type="ChEBI" id="CHEBI:60344"/>
        <label>1</label>
    </ligand>
    <ligandPart>
        <name>Fe</name>
        <dbReference type="ChEBI" id="CHEBI:18248"/>
    </ligandPart>
</feature>
<feature type="transmembrane region" description="Helical" evidence="13">
    <location>
        <begin position="279"/>
        <end position="298"/>
    </location>
</feature>
<evidence type="ECO:0000256" key="2">
    <source>
        <dbReference type="ARBA" id="ARBA00022448"/>
    </source>
</evidence>
<feature type="binding site" description="axial binding residue" evidence="11">
    <location>
        <position position="312"/>
    </location>
    <ligand>
        <name>heme b</name>
        <dbReference type="ChEBI" id="CHEBI:60344"/>
        <label>1</label>
    </ligand>
    <ligandPart>
        <name>Fe</name>
        <dbReference type="ChEBI" id="CHEBI:18248"/>
    </ligandPart>
</feature>
<evidence type="ECO:0000256" key="6">
    <source>
        <dbReference type="ARBA" id="ARBA00022982"/>
    </source>
</evidence>
<dbReference type="InterPro" id="IPR005018">
    <property type="entry name" value="DOMON_domain"/>
</dbReference>
<evidence type="ECO:0000256" key="12">
    <source>
        <dbReference type="SAM" id="MobiDB-lite"/>
    </source>
</evidence>
<dbReference type="InterPro" id="IPR017214">
    <property type="entry name" value="UCP037471"/>
</dbReference>
<dbReference type="AlphaFoldDB" id="A0A328D8S5"/>
<evidence type="ECO:0000256" key="14">
    <source>
        <dbReference type="SAM" id="SignalP"/>
    </source>
</evidence>